<evidence type="ECO:0000313" key="1">
    <source>
        <dbReference type="EMBL" id="GAA0431769.1"/>
    </source>
</evidence>
<gene>
    <name evidence="1" type="ORF">GCM10008983_05440</name>
</gene>
<comment type="caution">
    <text evidence="1">The sequence shown here is derived from an EMBL/GenBank/DDBJ whole genome shotgun (WGS) entry which is preliminary data.</text>
</comment>
<name>A0ABP3IXC7_9BACI</name>
<dbReference type="SUPFAM" id="SSF51905">
    <property type="entry name" value="FAD/NAD(P)-binding domain"/>
    <property type="match status" value="1"/>
</dbReference>
<keyword evidence="2" id="KW-1185">Reference proteome</keyword>
<dbReference type="Proteomes" id="UP001501459">
    <property type="component" value="Unassembled WGS sequence"/>
</dbReference>
<sequence>MIATGLKLRTLSIEGDHLKGIFYLCRMADAIAIKRHMQHVKEAITIGAGFIGADSPAIRNGRWLYC</sequence>
<dbReference type="Gene3D" id="3.50.50.60">
    <property type="entry name" value="FAD/NAD(P)-binding domain"/>
    <property type="match status" value="1"/>
</dbReference>
<reference evidence="2" key="1">
    <citation type="journal article" date="2019" name="Int. J. Syst. Evol. Microbiol.">
        <title>The Global Catalogue of Microorganisms (GCM) 10K type strain sequencing project: providing services to taxonomists for standard genome sequencing and annotation.</title>
        <authorList>
            <consortium name="The Broad Institute Genomics Platform"/>
            <consortium name="The Broad Institute Genome Sequencing Center for Infectious Disease"/>
            <person name="Wu L."/>
            <person name="Ma J."/>
        </authorList>
    </citation>
    <scope>NUCLEOTIDE SEQUENCE [LARGE SCALE GENOMIC DNA]</scope>
    <source>
        <strain evidence="2">JCM 12149</strain>
    </source>
</reference>
<proteinExistence type="predicted"/>
<dbReference type="RefSeq" id="WP_425542337.1">
    <property type="nucleotide sequence ID" value="NZ_BAAADM010000009.1"/>
</dbReference>
<accession>A0ABP3IXC7</accession>
<dbReference type="InterPro" id="IPR036188">
    <property type="entry name" value="FAD/NAD-bd_sf"/>
</dbReference>
<evidence type="ECO:0000313" key="2">
    <source>
        <dbReference type="Proteomes" id="UP001501459"/>
    </source>
</evidence>
<protein>
    <submittedName>
        <fullName evidence="1">Uncharacterized protein</fullName>
    </submittedName>
</protein>
<organism evidence="1 2">
    <name type="scientific">Lentibacillus halophilus</name>
    <dbReference type="NCBI Taxonomy" id="295065"/>
    <lineage>
        <taxon>Bacteria</taxon>
        <taxon>Bacillati</taxon>
        <taxon>Bacillota</taxon>
        <taxon>Bacilli</taxon>
        <taxon>Bacillales</taxon>
        <taxon>Bacillaceae</taxon>
        <taxon>Lentibacillus</taxon>
    </lineage>
</organism>
<dbReference type="EMBL" id="BAAADM010000009">
    <property type="protein sequence ID" value="GAA0431769.1"/>
    <property type="molecule type" value="Genomic_DNA"/>
</dbReference>